<reference evidence="1" key="1">
    <citation type="submission" date="2016-10" db="EMBL/GenBank/DDBJ databases">
        <authorList>
            <person name="de Groot N.N."/>
        </authorList>
    </citation>
    <scope>NUCLEOTIDE SEQUENCE</scope>
</reference>
<gene>
    <name evidence="1" type="ORF">MNB_SV-6-673</name>
</gene>
<evidence type="ECO:0000313" key="1">
    <source>
        <dbReference type="EMBL" id="SFV55838.1"/>
    </source>
</evidence>
<organism evidence="1">
    <name type="scientific">hydrothermal vent metagenome</name>
    <dbReference type="NCBI Taxonomy" id="652676"/>
    <lineage>
        <taxon>unclassified sequences</taxon>
        <taxon>metagenomes</taxon>
        <taxon>ecological metagenomes</taxon>
    </lineage>
</organism>
<proteinExistence type="predicted"/>
<dbReference type="AlphaFoldDB" id="A0A1W1BQI2"/>
<dbReference type="EMBL" id="FPHC01000038">
    <property type="protein sequence ID" value="SFV55838.1"/>
    <property type="molecule type" value="Genomic_DNA"/>
</dbReference>
<accession>A0A1W1BQI2</accession>
<name>A0A1W1BQI2_9ZZZZ</name>
<protein>
    <submittedName>
        <fullName evidence="1">Uncharacterized protein</fullName>
    </submittedName>
</protein>
<sequence>MVLDEPYQVDKYDEINKTSNEAKIEVIHFEDGGTAAILRAGSATLSRY</sequence>